<dbReference type="SUPFAM" id="SSF51366">
    <property type="entry name" value="Ribulose-phoshate binding barrel"/>
    <property type="match status" value="1"/>
</dbReference>
<evidence type="ECO:0000256" key="6">
    <source>
        <dbReference type="ARBA" id="ARBA00022822"/>
    </source>
</evidence>
<dbReference type="RefSeq" id="WP_018020928.1">
    <property type="nucleotide sequence ID" value="NZ_AQUX01000001.1"/>
</dbReference>
<dbReference type="InterPro" id="IPR011060">
    <property type="entry name" value="RibuloseP-bd_barrel"/>
</dbReference>
<evidence type="ECO:0000256" key="8">
    <source>
        <dbReference type="ARBA" id="ARBA00023239"/>
    </source>
</evidence>
<dbReference type="KEGG" id="cdo:CDOO_09135"/>
<evidence type="ECO:0000256" key="2">
    <source>
        <dbReference type="ARBA" id="ARBA00004696"/>
    </source>
</evidence>
<organism evidence="10 11">
    <name type="scientific">Corynebacterium doosanense CAU 212 = DSM 45436</name>
    <dbReference type="NCBI Taxonomy" id="558173"/>
    <lineage>
        <taxon>Bacteria</taxon>
        <taxon>Bacillati</taxon>
        <taxon>Actinomycetota</taxon>
        <taxon>Actinomycetes</taxon>
        <taxon>Mycobacteriales</taxon>
        <taxon>Corynebacteriaceae</taxon>
        <taxon>Corynebacterium</taxon>
    </lineage>
</organism>
<comment type="catalytic activity">
    <reaction evidence="1">
        <text>1-(2-carboxyphenylamino)-1-deoxy-D-ribulose 5-phosphate + H(+) = (1S,2R)-1-C-(indol-3-yl)glycerol 3-phosphate + CO2 + H2O</text>
        <dbReference type="Rhea" id="RHEA:23476"/>
        <dbReference type="ChEBI" id="CHEBI:15377"/>
        <dbReference type="ChEBI" id="CHEBI:15378"/>
        <dbReference type="ChEBI" id="CHEBI:16526"/>
        <dbReference type="ChEBI" id="CHEBI:58613"/>
        <dbReference type="ChEBI" id="CHEBI:58866"/>
        <dbReference type="EC" id="4.1.1.48"/>
    </reaction>
</comment>
<evidence type="ECO:0000256" key="7">
    <source>
        <dbReference type="ARBA" id="ARBA00023141"/>
    </source>
</evidence>
<reference evidence="10 11" key="1">
    <citation type="submission" date="2013-09" db="EMBL/GenBank/DDBJ databases">
        <title>Complete genome sequence of Corynebacterium doosanense CAU 212(T) (=DSM 45436(T)), isolated from activated sludge.</title>
        <authorList>
            <person name="Schaffert L."/>
            <person name="Albersmeier A."/>
            <person name="Kalinowski J."/>
            <person name="Ruckert C."/>
        </authorList>
    </citation>
    <scope>NUCLEOTIDE SEQUENCE [LARGE SCALE GENOMIC DNA]</scope>
    <source>
        <strain evidence="10 11">CAU 212</strain>
    </source>
</reference>
<evidence type="ECO:0000256" key="1">
    <source>
        <dbReference type="ARBA" id="ARBA00001633"/>
    </source>
</evidence>
<dbReference type="InterPro" id="IPR045186">
    <property type="entry name" value="Indole-3-glycerol_P_synth"/>
</dbReference>
<dbReference type="InterPro" id="IPR013798">
    <property type="entry name" value="Indole-3-glycerol_P_synth_dom"/>
</dbReference>
<dbReference type="EC" id="4.1.1.48" evidence="3"/>
<dbReference type="InterPro" id="IPR013785">
    <property type="entry name" value="Aldolase_TIM"/>
</dbReference>
<dbReference type="Gene3D" id="3.20.20.70">
    <property type="entry name" value="Aldolase class I"/>
    <property type="match status" value="1"/>
</dbReference>
<proteinExistence type="predicted"/>
<dbReference type="AlphaFoldDB" id="A0A097IH34"/>
<name>A0A097IH34_9CORY</name>
<evidence type="ECO:0000259" key="9">
    <source>
        <dbReference type="Pfam" id="PF00218"/>
    </source>
</evidence>
<dbReference type="GO" id="GO:0004640">
    <property type="term" value="F:phosphoribosylanthranilate isomerase activity"/>
    <property type="evidence" value="ECO:0007669"/>
    <property type="project" value="TreeGrafter"/>
</dbReference>
<gene>
    <name evidence="10" type="ORF">CDOO_09135</name>
</gene>
<protein>
    <recommendedName>
        <fullName evidence="3">indole-3-glycerol-phosphate synthase</fullName>
        <ecNumber evidence="3">4.1.1.48</ecNumber>
    </recommendedName>
</protein>
<evidence type="ECO:0000313" key="11">
    <source>
        <dbReference type="Proteomes" id="UP000029914"/>
    </source>
</evidence>
<dbReference type="Pfam" id="PF00218">
    <property type="entry name" value="IGPS"/>
    <property type="match status" value="1"/>
</dbReference>
<dbReference type="eggNOG" id="COG0134">
    <property type="taxonomic scope" value="Bacteria"/>
</dbReference>
<dbReference type="STRING" id="558173.CDOO_09135"/>
<evidence type="ECO:0000256" key="3">
    <source>
        <dbReference type="ARBA" id="ARBA00012362"/>
    </source>
</evidence>
<dbReference type="EMBL" id="CP006764">
    <property type="protein sequence ID" value="AIT61407.1"/>
    <property type="molecule type" value="Genomic_DNA"/>
</dbReference>
<dbReference type="GO" id="GO:0004425">
    <property type="term" value="F:indole-3-glycerol-phosphate synthase activity"/>
    <property type="evidence" value="ECO:0007669"/>
    <property type="project" value="UniProtKB-EC"/>
</dbReference>
<feature type="domain" description="Indole-3-glycerol phosphate synthase" evidence="9">
    <location>
        <begin position="8"/>
        <end position="258"/>
    </location>
</feature>
<evidence type="ECO:0000313" key="10">
    <source>
        <dbReference type="EMBL" id="AIT61407.1"/>
    </source>
</evidence>
<keyword evidence="11" id="KW-1185">Reference proteome</keyword>
<dbReference type="PANTHER" id="PTHR22854">
    <property type="entry name" value="TRYPTOPHAN BIOSYNTHESIS PROTEIN"/>
    <property type="match status" value="1"/>
</dbReference>
<accession>A0A097IH34</accession>
<dbReference type="Proteomes" id="UP000029914">
    <property type="component" value="Chromosome"/>
</dbReference>
<evidence type="ECO:0000256" key="4">
    <source>
        <dbReference type="ARBA" id="ARBA00022605"/>
    </source>
</evidence>
<dbReference type="OrthoDB" id="9804217at2"/>
<dbReference type="UniPathway" id="UPA00035">
    <property type="reaction ID" value="UER00043"/>
</dbReference>
<keyword evidence="8" id="KW-0456">Lyase</keyword>
<dbReference type="GO" id="GO:0000162">
    <property type="term" value="P:L-tryptophan biosynthetic process"/>
    <property type="evidence" value="ECO:0007669"/>
    <property type="project" value="UniProtKB-UniPathway"/>
</dbReference>
<keyword evidence="7" id="KW-0057">Aromatic amino acid biosynthesis</keyword>
<evidence type="ECO:0000256" key="5">
    <source>
        <dbReference type="ARBA" id="ARBA00022793"/>
    </source>
</evidence>
<dbReference type="HOGENOM" id="CLU_034247_0_0_11"/>
<keyword evidence="5" id="KW-0210">Decarboxylase</keyword>
<comment type="pathway">
    <text evidence="2">Amino-acid biosynthesis; L-tryptophan biosynthesis; L-tryptophan from chorismate: step 4/5.</text>
</comment>
<keyword evidence="6" id="KW-0822">Tryptophan biosynthesis</keyword>
<sequence>MSGPFAVNRIVAGILDDVAAREAVTSFQSIKHLSRQAPEPRDAAAAILRSGCGVIAEIKRQIPIRGQSIDISSMSEFAASIERAGAHMIACQTEKLRYAGSLEDMREARLAVDLPMMCRDIIVDPYQIHEARYFGADIVPLQVELLGQARLVSLIDRIESLGMTVLAEVRSPEEADRALSAGATVVGVNAWSINSAELDRENFNSIVPGLPPEVLRIALGGVRTAKDLLSYAAAGADAVIVGEAIMSSEDPAAKARSLVAAGQHPACPSR</sequence>
<keyword evidence="4" id="KW-0028">Amino-acid biosynthesis</keyword>
<dbReference type="CDD" id="cd00331">
    <property type="entry name" value="IGPS"/>
    <property type="match status" value="1"/>
</dbReference>
<dbReference type="PANTHER" id="PTHR22854:SF2">
    <property type="entry name" value="INDOLE-3-GLYCEROL-PHOSPHATE SYNTHASE"/>
    <property type="match status" value="1"/>
</dbReference>